<keyword evidence="1" id="KW-0456">Lyase</keyword>
<protein>
    <recommendedName>
        <fullName evidence="1">Terpene synthase</fullName>
        <ecNumber evidence="1">4.2.3.-</ecNumber>
    </recommendedName>
</protein>
<organism evidence="2 3">
    <name type="scientific">Chitinophaga eiseniae</name>
    <dbReference type="NCBI Taxonomy" id="634771"/>
    <lineage>
        <taxon>Bacteria</taxon>
        <taxon>Pseudomonadati</taxon>
        <taxon>Bacteroidota</taxon>
        <taxon>Chitinophagia</taxon>
        <taxon>Chitinophagales</taxon>
        <taxon>Chitinophagaceae</taxon>
        <taxon>Chitinophaga</taxon>
    </lineage>
</organism>
<reference evidence="3" key="1">
    <citation type="submission" date="2017-02" db="EMBL/GenBank/DDBJ databases">
        <authorList>
            <person name="Varghese N."/>
            <person name="Submissions S."/>
        </authorList>
    </citation>
    <scope>NUCLEOTIDE SEQUENCE [LARGE SCALE GENOMIC DNA]</scope>
    <source>
        <strain evidence="3">DSM 22224</strain>
    </source>
</reference>
<evidence type="ECO:0000256" key="1">
    <source>
        <dbReference type="RuleBase" id="RU366034"/>
    </source>
</evidence>
<dbReference type="SFLD" id="SFLDS00005">
    <property type="entry name" value="Isoprenoid_Synthase_Type_I"/>
    <property type="match status" value="1"/>
</dbReference>
<evidence type="ECO:0000313" key="3">
    <source>
        <dbReference type="Proteomes" id="UP000190367"/>
    </source>
</evidence>
<keyword evidence="3" id="KW-1185">Reference proteome</keyword>
<dbReference type="PANTHER" id="PTHR35201:SF4">
    <property type="entry name" value="BETA-PINACENE SYNTHASE-RELATED"/>
    <property type="match status" value="1"/>
</dbReference>
<dbReference type="InterPro" id="IPR008949">
    <property type="entry name" value="Isoprenoid_synthase_dom_sf"/>
</dbReference>
<dbReference type="OrthoDB" id="1223397at2"/>
<dbReference type="Gene3D" id="1.10.600.10">
    <property type="entry name" value="Farnesyl Diphosphate Synthase"/>
    <property type="match status" value="1"/>
</dbReference>
<comment type="cofactor">
    <cofactor evidence="1">
        <name>Mg(2+)</name>
        <dbReference type="ChEBI" id="CHEBI:18420"/>
    </cofactor>
</comment>
<dbReference type="STRING" id="634771.SAMN04488128_103130"/>
<dbReference type="Proteomes" id="UP000190367">
    <property type="component" value="Unassembled WGS sequence"/>
</dbReference>
<dbReference type="RefSeq" id="WP_078670505.1">
    <property type="nucleotide sequence ID" value="NZ_FUWZ01000003.1"/>
</dbReference>
<dbReference type="AlphaFoldDB" id="A0A1T4SMQ4"/>
<dbReference type="GO" id="GO:0046872">
    <property type="term" value="F:metal ion binding"/>
    <property type="evidence" value="ECO:0007669"/>
    <property type="project" value="UniProtKB-KW"/>
</dbReference>
<evidence type="ECO:0000313" key="2">
    <source>
        <dbReference type="EMBL" id="SKA29509.1"/>
    </source>
</evidence>
<proteinExistence type="inferred from homology"/>
<dbReference type="EC" id="4.2.3.-" evidence="1"/>
<dbReference type="GO" id="GO:0010333">
    <property type="term" value="F:terpene synthase activity"/>
    <property type="evidence" value="ECO:0007669"/>
    <property type="project" value="InterPro"/>
</dbReference>
<sequence length="328" mass="38176">MNIKKILKDRFNYPFPDMISPLAATLQEVTDTQWIDGELKDLIPYSTREKYKRTKTGFMSARWWPTTRSFDRMLPLGRFMLWSMYNDDMYEIATAADIRNAQERSIAVLKGRITPEEAQIPLAYQLYAIRKGFLQFIPETSINRFANTLNDYFDGLEMEVIYKQHKIFPTVGNLLNIRVRILMICAFIETIEIQNEVTLPDNIYSHPVIKRLYDLTTRIIGYFNDVQSLLKDEESGEIFFNVVKVLQHHYQLSKEEALEEAIRMHDADLEEFHRLQASLPDFGEWNNAVSGLVVGMGFFIKGWQSVSLLETERYGANGFPQTGELLKV</sequence>
<dbReference type="SFLD" id="SFLDG01020">
    <property type="entry name" value="Terpene_Cyclase_Like_2"/>
    <property type="match status" value="1"/>
</dbReference>
<keyword evidence="1" id="KW-0479">Metal-binding</keyword>
<dbReference type="PANTHER" id="PTHR35201">
    <property type="entry name" value="TERPENE SYNTHASE"/>
    <property type="match status" value="1"/>
</dbReference>
<keyword evidence="1" id="KW-0460">Magnesium</keyword>
<dbReference type="EMBL" id="FUWZ01000003">
    <property type="protein sequence ID" value="SKA29509.1"/>
    <property type="molecule type" value="Genomic_DNA"/>
</dbReference>
<gene>
    <name evidence="2" type="ORF">SAMN04488128_103130</name>
</gene>
<name>A0A1T4SMQ4_9BACT</name>
<dbReference type="Pfam" id="PF19086">
    <property type="entry name" value="Terpene_syn_C_2"/>
    <property type="match status" value="1"/>
</dbReference>
<accession>A0A1T4SMQ4</accession>
<dbReference type="SUPFAM" id="SSF48576">
    <property type="entry name" value="Terpenoid synthases"/>
    <property type="match status" value="1"/>
</dbReference>
<dbReference type="InterPro" id="IPR034686">
    <property type="entry name" value="Terpene_cyclase-like_2"/>
</dbReference>
<comment type="similarity">
    <text evidence="1">Belongs to the terpene synthase family.</text>
</comment>